<accession>A0AAE1EE28</accession>
<reference evidence="1" key="1">
    <citation type="journal article" date="2023" name="G3 (Bethesda)">
        <title>A reference genome for the long-term kleptoplast-retaining sea slug Elysia crispata morphotype clarki.</title>
        <authorList>
            <person name="Eastman K.E."/>
            <person name="Pendleton A.L."/>
            <person name="Shaikh M.A."/>
            <person name="Suttiyut T."/>
            <person name="Ogas R."/>
            <person name="Tomko P."/>
            <person name="Gavelis G."/>
            <person name="Widhalm J.R."/>
            <person name="Wisecaver J.H."/>
        </authorList>
    </citation>
    <scope>NUCLEOTIDE SEQUENCE</scope>
    <source>
        <strain evidence="1">ECLA1</strain>
    </source>
</reference>
<keyword evidence="2" id="KW-1185">Reference proteome</keyword>
<proteinExistence type="predicted"/>
<dbReference type="EMBL" id="JAWDGP010000040">
    <property type="protein sequence ID" value="KAK3804136.1"/>
    <property type="molecule type" value="Genomic_DNA"/>
</dbReference>
<evidence type="ECO:0000313" key="2">
    <source>
        <dbReference type="Proteomes" id="UP001283361"/>
    </source>
</evidence>
<comment type="caution">
    <text evidence="1">The sequence shown here is derived from an EMBL/GenBank/DDBJ whole genome shotgun (WGS) entry which is preliminary data.</text>
</comment>
<protein>
    <submittedName>
        <fullName evidence="1">Uncharacterized protein</fullName>
    </submittedName>
</protein>
<sequence>MDRLGEDCAFKSELLEKFRTQNQPKRDYRRKRLQQSCYYRPLQVVTIKGQLVDFIPPASWDSAVYILQSLHRKHQTLDA</sequence>
<organism evidence="1 2">
    <name type="scientific">Elysia crispata</name>
    <name type="common">lettuce slug</name>
    <dbReference type="NCBI Taxonomy" id="231223"/>
    <lineage>
        <taxon>Eukaryota</taxon>
        <taxon>Metazoa</taxon>
        <taxon>Spiralia</taxon>
        <taxon>Lophotrochozoa</taxon>
        <taxon>Mollusca</taxon>
        <taxon>Gastropoda</taxon>
        <taxon>Heterobranchia</taxon>
        <taxon>Euthyneura</taxon>
        <taxon>Panpulmonata</taxon>
        <taxon>Sacoglossa</taxon>
        <taxon>Placobranchoidea</taxon>
        <taxon>Plakobranchidae</taxon>
        <taxon>Elysia</taxon>
    </lineage>
</organism>
<evidence type="ECO:0000313" key="1">
    <source>
        <dbReference type="EMBL" id="KAK3804136.1"/>
    </source>
</evidence>
<dbReference type="AlphaFoldDB" id="A0AAE1EE28"/>
<gene>
    <name evidence="1" type="ORF">RRG08_015710</name>
</gene>
<name>A0AAE1EE28_9GAST</name>
<dbReference type="Proteomes" id="UP001283361">
    <property type="component" value="Unassembled WGS sequence"/>
</dbReference>